<feature type="region of interest" description="Disordered" evidence="1">
    <location>
        <begin position="178"/>
        <end position="206"/>
    </location>
</feature>
<reference evidence="2 3" key="1">
    <citation type="submission" date="2019-09" db="EMBL/GenBank/DDBJ databases">
        <authorList>
            <person name="Cremers G."/>
        </authorList>
    </citation>
    <scope>NUCLEOTIDE SEQUENCE [LARGE SCALE GENOMIC DNA]</scope>
    <source>
        <strain evidence="2">4A</strain>
    </source>
</reference>
<keyword evidence="3" id="KW-1185">Reference proteome</keyword>
<dbReference type="RefSeq" id="WP_142660814.1">
    <property type="nucleotide sequence ID" value="NZ_CABFVA020000114.1"/>
</dbReference>
<gene>
    <name evidence="2" type="ORF">MAMT_01979</name>
</gene>
<evidence type="ECO:0000313" key="3">
    <source>
        <dbReference type="Proteomes" id="UP000334923"/>
    </source>
</evidence>
<dbReference type="OrthoDB" id="192897at2"/>
<dbReference type="EMBL" id="CABFVA020000114">
    <property type="protein sequence ID" value="VVM07886.1"/>
    <property type="molecule type" value="Genomic_DNA"/>
</dbReference>
<evidence type="ECO:0000313" key="2">
    <source>
        <dbReference type="EMBL" id="VVM07886.1"/>
    </source>
</evidence>
<sequence length="206" mass="22594">MQRLKTASPHRVLSPCGAFPAAGKRTADAKRDKLLLLFAVALCSWMVASAPATARADSASIPLGSVVKEFRLPQRNTQGALDGMITGREAHAISVNRTEILDMKIELYDQGKISTTILSPRCDLWKLEDRLSTQSGAVVERPDLRLTSQIMDWEVREHRGVFRQNVRVVLYHLPLAKPSSQQSAEKSAPVLRQGASPSLKPLGSSQ</sequence>
<dbReference type="Proteomes" id="UP000334923">
    <property type="component" value="Unassembled WGS sequence"/>
</dbReference>
<name>A0A5E6MEI0_9BACT</name>
<accession>A0A5E6MEI0</accession>
<organism evidence="2 3">
    <name type="scientific">Methylacidimicrobium tartarophylax</name>
    <dbReference type="NCBI Taxonomy" id="1041768"/>
    <lineage>
        <taxon>Bacteria</taxon>
        <taxon>Pseudomonadati</taxon>
        <taxon>Verrucomicrobiota</taxon>
        <taxon>Methylacidimicrobium</taxon>
    </lineage>
</organism>
<evidence type="ECO:0000256" key="1">
    <source>
        <dbReference type="SAM" id="MobiDB-lite"/>
    </source>
</evidence>
<dbReference type="AlphaFoldDB" id="A0A5E6MEI0"/>
<protein>
    <submittedName>
        <fullName evidence="2">Uncharacterized protein</fullName>
    </submittedName>
</protein>
<proteinExistence type="predicted"/>